<dbReference type="InterPro" id="IPR004013">
    <property type="entry name" value="PHP_dom"/>
</dbReference>
<dbReference type="Pfam" id="PF02811">
    <property type="entry name" value="PHP"/>
    <property type="match status" value="1"/>
</dbReference>
<dbReference type="NCBIfam" id="NF006375">
    <property type="entry name" value="PRK08609.1"/>
    <property type="match status" value="1"/>
</dbReference>
<dbReference type="Gene3D" id="3.20.20.140">
    <property type="entry name" value="Metal-dependent hydrolases"/>
    <property type="match status" value="1"/>
</dbReference>
<dbReference type="RefSeq" id="WP_243067128.1">
    <property type="nucleotide sequence ID" value="NZ_JAIVFK010000019.1"/>
</dbReference>
<dbReference type="Gene3D" id="1.10.150.20">
    <property type="entry name" value="5' to 3' exonuclease, C-terminal subdomain"/>
    <property type="match status" value="1"/>
</dbReference>
<dbReference type="InterPro" id="IPR027421">
    <property type="entry name" value="DNA_pol_lamdba_lyase_dom_sf"/>
</dbReference>
<dbReference type="InterPro" id="IPR003141">
    <property type="entry name" value="Pol/His_phosphatase_N"/>
</dbReference>
<dbReference type="Pfam" id="PF14791">
    <property type="entry name" value="DNA_pol_B_thumb"/>
    <property type="match status" value="1"/>
</dbReference>
<keyword evidence="4" id="KW-0227">DNA damage</keyword>
<dbReference type="InterPro" id="IPR050243">
    <property type="entry name" value="PHP_phosphatase"/>
</dbReference>
<dbReference type="PANTHER" id="PTHR36928:SF1">
    <property type="entry name" value="PHOSPHATASE YCDX-RELATED"/>
    <property type="match status" value="1"/>
</dbReference>
<dbReference type="InterPro" id="IPR037160">
    <property type="entry name" value="DNA_Pol_thumb_sf"/>
</dbReference>
<dbReference type="PRINTS" id="PR00870">
    <property type="entry name" value="DNAPOLXBETA"/>
</dbReference>
<dbReference type="PANTHER" id="PTHR36928">
    <property type="entry name" value="PHOSPHATASE YCDX-RELATED"/>
    <property type="match status" value="1"/>
</dbReference>
<keyword evidence="6" id="KW-0234">DNA repair</keyword>
<dbReference type="SMART" id="SM00481">
    <property type="entry name" value="POLIIIAc"/>
    <property type="match status" value="1"/>
</dbReference>
<evidence type="ECO:0000256" key="3">
    <source>
        <dbReference type="ARBA" id="ARBA00022695"/>
    </source>
</evidence>
<proteinExistence type="predicted"/>
<dbReference type="InterPro" id="IPR022311">
    <property type="entry name" value="PolX-like"/>
</dbReference>
<keyword evidence="10" id="KW-0269">Exonuclease</keyword>
<feature type="domain" description="DNA-directed DNA polymerase X" evidence="9">
    <location>
        <begin position="13"/>
        <end position="329"/>
    </location>
</feature>
<dbReference type="SUPFAM" id="SSF81301">
    <property type="entry name" value="Nucleotidyltransferase"/>
    <property type="match status" value="1"/>
</dbReference>
<evidence type="ECO:0000256" key="5">
    <source>
        <dbReference type="ARBA" id="ARBA00022932"/>
    </source>
</evidence>
<dbReference type="InterPro" id="IPR043519">
    <property type="entry name" value="NT_sf"/>
</dbReference>
<dbReference type="SMART" id="SM00483">
    <property type="entry name" value="POLXc"/>
    <property type="match status" value="1"/>
</dbReference>
<keyword evidence="11" id="KW-1185">Reference proteome</keyword>
<dbReference type="GO" id="GO:0004527">
    <property type="term" value="F:exonuclease activity"/>
    <property type="evidence" value="ECO:0007669"/>
    <property type="project" value="UniProtKB-KW"/>
</dbReference>
<dbReference type="SUPFAM" id="SSF47802">
    <property type="entry name" value="DNA polymerase beta, N-terminal domain-like"/>
    <property type="match status" value="1"/>
</dbReference>
<dbReference type="InterPro" id="IPR016195">
    <property type="entry name" value="Pol/histidinol_Pase-like"/>
</dbReference>
<keyword evidence="10" id="KW-0540">Nuclease</keyword>
<accession>A0ABS9Z7I7</accession>
<dbReference type="CDD" id="cd07436">
    <property type="entry name" value="PHP_PolX"/>
    <property type="match status" value="1"/>
</dbReference>
<dbReference type="EMBL" id="JAIVFP010000001">
    <property type="protein sequence ID" value="MCI4683162.1"/>
    <property type="molecule type" value="Genomic_DNA"/>
</dbReference>
<dbReference type="Gene3D" id="3.30.210.10">
    <property type="entry name" value="DNA polymerase, thumb domain"/>
    <property type="match status" value="1"/>
</dbReference>
<evidence type="ECO:0000256" key="2">
    <source>
        <dbReference type="ARBA" id="ARBA00022679"/>
    </source>
</evidence>
<protein>
    <recommendedName>
        <fullName evidence="1">DNA-directed DNA polymerase</fullName>
        <ecNumber evidence="1">2.7.7.7</ecNumber>
    </recommendedName>
</protein>
<evidence type="ECO:0000313" key="10">
    <source>
        <dbReference type="EMBL" id="MCI4683162.1"/>
    </source>
</evidence>
<evidence type="ECO:0000256" key="6">
    <source>
        <dbReference type="ARBA" id="ARBA00023204"/>
    </source>
</evidence>
<evidence type="ECO:0000313" key="11">
    <source>
        <dbReference type="Proteomes" id="UP001139104"/>
    </source>
</evidence>
<dbReference type="PIRSF" id="PIRSF005047">
    <property type="entry name" value="UCP005047_YshC"/>
    <property type="match status" value="1"/>
</dbReference>
<dbReference type="Pfam" id="PF14520">
    <property type="entry name" value="HHH_5"/>
    <property type="match status" value="1"/>
</dbReference>
<evidence type="ECO:0000256" key="4">
    <source>
        <dbReference type="ARBA" id="ARBA00022763"/>
    </source>
</evidence>
<dbReference type="InterPro" id="IPR010996">
    <property type="entry name" value="HHH_MUS81"/>
</dbReference>
<keyword evidence="2" id="KW-0808">Transferase</keyword>
<dbReference type="InterPro" id="IPR002054">
    <property type="entry name" value="DNA-dir_DNA_pol_X"/>
</dbReference>
<dbReference type="Pfam" id="PF14716">
    <property type="entry name" value="HHH_8"/>
    <property type="match status" value="1"/>
</dbReference>
<dbReference type="Gene3D" id="1.10.150.110">
    <property type="entry name" value="DNA polymerase beta, N-terminal domain-like"/>
    <property type="match status" value="1"/>
</dbReference>
<evidence type="ECO:0000259" key="9">
    <source>
        <dbReference type="SMART" id="SM00483"/>
    </source>
</evidence>
<keyword evidence="3" id="KW-0548">Nucleotidyltransferase</keyword>
<reference evidence="10" key="1">
    <citation type="journal article" date="2022" name="ISME J.">
        <title>Identification of active gaseous-alkane degraders at natural gas seeps.</title>
        <authorList>
            <person name="Farhan Ul Haque M."/>
            <person name="Hernandez M."/>
            <person name="Crombie A.T."/>
            <person name="Murrell J.C."/>
        </authorList>
    </citation>
    <scope>NUCLEOTIDE SEQUENCE</scope>
    <source>
        <strain evidence="10">PC2</strain>
    </source>
</reference>
<dbReference type="CDD" id="cd00141">
    <property type="entry name" value="NT_POLXc"/>
    <property type="match status" value="1"/>
</dbReference>
<dbReference type="EC" id="2.7.7.7" evidence="1"/>
<name>A0ABS9Z7I7_9HYPH</name>
<evidence type="ECO:0000259" key="8">
    <source>
        <dbReference type="SMART" id="SM00481"/>
    </source>
</evidence>
<dbReference type="Proteomes" id="UP001139104">
    <property type="component" value="Unassembled WGS sequence"/>
</dbReference>
<dbReference type="InterPro" id="IPR002008">
    <property type="entry name" value="DNA_pol_X_beta-like"/>
</dbReference>
<organism evidence="10 11">
    <name type="scientific">Candidatus Rhodoblastus alkanivorans</name>
    <dbReference type="NCBI Taxonomy" id="2954117"/>
    <lineage>
        <taxon>Bacteria</taxon>
        <taxon>Pseudomonadati</taxon>
        <taxon>Pseudomonadota</taxon>
        <taxon>Alphaproteobacteria</taxon>
        <taxon>Hyphomicrobiales</taxon>
        <taxon>Rhodoblastaceae</taxon>
        <taxon>Rhodoblastus</taxon>
    </lineage>
</organism>
<dbReference type="InterPro" id="IPR047967">
    <property type="entry name" value="PolX_PHP"/>
</dbReference>
<comment type="catalytic activity">
    <reaction evidence="7">
        <text>DNA(n) + a 2'-deoxyribonucleoside 5'-triphosphate = DNA(n+1) + diphosphate</text>
        <dbReference type="Rhea" id="RHEA:22508"/>
        <dbReference type="Rhea" id="RHEA-COMP:17339"/>
        <dbReference type="Rhea" id="RHEA-COMP:17340"/>
        <dbReference type="ChEBI" id="CHEBI:33019"/>
        <dbReference type="ChEBI" id="CHEBI:61560"/>
        <dbReference type="ChEBI" id="CHEBI:173112"/>
        <dbReference type="EC" id="2.7.7.7"/>
    </reaction>
</comment>
<evidence type="ECO:0000256" key="7">
    <source>
        <dbReference type="ARBA" id="ARBA00049244"/>
    </source>
</evidence>
<dbReference type="Gene3D" id="3.30.460.10">
    <property type="entry name" value="Beta Polymerase, domain 2"/>
    <property type="match status" value="1"/>
</dbReference>
<sequence length="587" mass="64467">MTRAPKSPASPEKVRNEDIARAFDEVAELLDLENDNPFRVRAYRNAARTLRGAREEVADMIARGGDPDDLPGIGKDLAAQIGEMVASGRLSRLDRLRPEVPALALELSHVPGVGPRRAMDLCEGLKPRPRTLDDVLAAGLDGKVRALPGFGALSEQKLVERLQAERRQDKRFKRASVRPYAEALVERLRADPSVEAAEVAGSYRRGKETVGDLDLIAVSETPARVTKNFVAAPNVDHVLAEGRTKASVVLKSGVQVDLRAVARENFGAAMLYFTGSKAHNIALRRLAQQRGLKINEYGVFRGKERLVGADEAEIYRLFDLAYVPPELREDSGEIEAAARGALPRLVRLSDVKGDLHVHTNVSDGANSLSEMVQAARERGLDYIAVTDHSQSMRIAHGLNRERLLAQIDAVDHFNAENPGFKVLKGAEVDILPDGALDLADDLLHRLDLVVAAIHSDFGLPREKQTERILRALDNRFVFILAHPTGRLLFERDAYDIDMARVLRAAHARGSCLEINGQPDRLDINDAYCRMAKSEGVRLSVDSDAHGARDFINLEYAVAQARRGWLEAGDIVNALPVSELKALIAASR</sequence>
<keyword evidence="10" id="KW-0378">Hydrolase</keyword>
<dbReference type="InterPro" id="IPR029398">
    <property type="entry name" value="PolB_thumb"/>
</dbReference>
<gene>
    <name evidence="10" type="primary">polX</name>
    <name evidence="10" type="ORF">K2U94_10345</name>
</gene>
<dbReference type="SUPFAM" id="SSF89550">
    <property type="entry name" value="PHP domain-like"/>
    <property type="match status" value="1"/>
</dbReference>
<feature type="domain" description="Polymerase/histidinol phosphatase N-terminal" evidence="8">
    <location>
        <begin position="353"/>
        <end position="432"/>
    </location>
</feature>
<evidence type="ECO:0000256" key="1">
    <source>
        <dbReference type="ARBA" id="ARBA00012417"/>
    </source>
</evidence>
<comment type="caution">
    <text evidence="10">The sequence shown here is derived from an EMBL/GenBank/DDBJ whole genome shotgun (WGS) entry which is preliminary data.</text>
</comment>
<keyword evidence="5" id="KW-0239">DNA-directed DNA polymerase</keyword>